<accession>A0A5N6Z7Q0</accession>
<evidence type="ECO:0000313" key="1">
    <source>
        <dbReference type="EMBL" id="KAE8353213.1"/>
    </source>
</evidence>
<dbReference type="EMBL" id="ML739104">
    <property type="protein sequence ID" value="KAE8353213.1"/>
    <property type="molecule type" value="Genomic_DNA"/>
</dbReference>
<dbReference type="Proteomes" id="UP000327118">
    <property type="component" value="Unassembled WGS sequence"/>
</dbReference>
<protein>
    <submittedName>
        <fullName evidence="1">Uncharacterized protein</fullName>
    </submittedName>
</protein>
<dbReference type="AlphaFoldDB" id="A0A5N6Z7Q0"/>
<reference evidence="2" key="1">
    <citation type="submission" date="2019-04" db="EMBL/GenBank/DDBJ databases">
        <title>Friends and foes A comparative genomics studyof 23 Aspergillus species from section Flavi.</title>
        <authorList>
            <consortium name="DOE Joint Genome Institute"/>
            <person name="Kjaerbolling I."/>
            <person name="Vesth T."/>
            <person name="Frisvad J.C."/>
            <person name="Nybo J.L."/>
            <person name="Theobald S."/>
            <person name="Kildgaard S."/>
            <person name="Isbrandt T."/>
            <person name="Kuo A."/>
            <person name="Sato A."/>
            <person name="Lyhne E.K."/>
            <person name="Kogle M.E."/>
            <person name="Wiebenga A."/>
            <person name="Kun R.S."/>
            <person name="Lubbers R.J."/>
            <person name="Makela M.R."/>
            <person name="Barry K."/>
            <person name="Chovatia M."/>
            <person name="Clum A."/>
            <person name="Daum C."/>
            <person name="Haridas S."/>
            <person name="He G."/>
            <person name="LaButti K."/>
            <person name="Lipzen A."/>
            <person name="Mondo S."/>
            <person name="Riley R."/>
            <person name="Salamov A."/>
            <person name="Simmons B.A."/>
            <person name="Magnuson J.K."/>
            <person name="Henrissat B."/>
            <person name="Mortensen U.H."/>
            <person name="Larsen T.O."/>
            <person name="Devries R.P."/>
            <person name="Grigoriev I.V."/>
            <person name="Machida M."/>
            <person name="Baker S.E."/>
            <person name="Andersen M.R."/>
        </authorList>
    </citation>
    <scope>NUCLEOTIDE SEQUENCE [LARGE SCALE GENOMIC DNA]</scope>
    <source>
        <strain evidence="2">CBS 553.77</strain>
    </source>
</reference>
<dbReference type="OrthoDB" id="5600085at2759"/>
<name>A0A5N6Z7Q0_9EURO</name>
<keyword evidence="2" id="KW-1185">Reference proteome</keyword>
<gene>
    <name evidence="1" type="ORF">BDV28DRAFT_157201</name>
</gene>
<sequence length="211" mass="22687">MVGPLILLKGCSSTVKSGLVKRASADIVDPFLPVPYATIPPVQNQKSIPSLDARLRPNPLQKYNRGAARVSSRSNSLLVPIAPRPSNSPPTVSGPRENHVQARTVMMLQPNAREPVVSQQQLFQPEQSFVRENVSLPFTCGSFAAPALCTMVDVPGSMPMVSALESDPSARLFFGDATFVDGGFALEDLDVGALETGVLQEDWSWLSEDAL</sequence>
<evidence type="ECO:0000313" key="2">
    <source>
        <dbReference type="Proteomes" id="UP000327118"/>
    </source>
</evidence>
<proteinExistence type="predicted"/>
<organism evidence="1 2">
    <name type="scientific">Aspergillus coremiiformis</name>
    <dbReference type="NCBI Taxonomy" id="138285"/>
    <lineage>
        <taxon>Eukaryota</taxon>
        <taxon>Fungi</taxon>
        <taxon>Dikarya</taxon>
        <taxon>Ascomycota</taxon>
        <taxon>Pezizomycotina</taxon>
        <taxon>Eurotiomycetes</taxon>
        <taxon>Eurotiomycetidae</taxon>
        <taxon>Eurotiales</taxon>
        <taxon>Aspergillaceae</taxon>
        <taxon>Aspergillus</taxon>
        <taxon>Aspergillus subgen. Circumdati</taxon>
    </lineage>
</organism>